<dbReference type="InterPro" id="IPR013783">
    <property type="entry name" value="Ig-like_fold"/>
</dbReference>
<dbReference type="Pfam" id="PF13927">
    <property type="entry name" value="Ig_3"/>
    <property type="match status" value="1"/>
</dbReference>
<feature type="domain" description="Ig-like" evidence="1">
    <location>
        <begin position="49"/>
        <end position="105"/>
    </location>
</feature>
<comment type="caution">
    <text evidence="2">The sequence shown here is derived from an EMBL/GenBank/DDBJ whole genome shotgun (WGS) entry which is preliminary data.</text>
</comment>
<evidence type="ECO:0000313" key="3">
    <source>
        <dbReference type="Proteomes" id="UP000838756"/>
    </source>
</evidence>
<accession>A0A8S4QX18</accession>
<dbReference type="InterPro" id="IPR007110">
    <property type="entry name" value="Ig-like_dom"/>
</dbReference>
<keyword evidence="3" id="KW-1185">Reference proteome</keyword>
<dbReference type="Proteomes" id="UP000838756">
    <property type="component" value="Unassembled WGS sequence"/>
</dbReference>
<dbReference type="AlphaFoldDB" id="A0A8S4QX18"/>
<organism evidence="2 3">
    <name type="scientific">Pararge aegeria aegeria</name>
    <dbReference type="NCBI Taxonomy" id="348720"/>
    <lineage>
        <taxon>Eukaryota</taxon>
        <taxon>Metazoa</taxon>
        <taxon>Ecdysozoa</taxon>
        <taxon>Arthropoda</taxon>
        <taxon>Hexapoda</taxon>
        <taxon>Insecta</taxon>
        <taxon>Pterygota</taxon>
        <taxon>Neoptera</taxon>
        <taxon>Endopterygota</taxon>
        <taxon>Lepidoptera</taxon>
        <taxon>Glossata</taxon>
        <taxon>Ditrysia</taxon>
        <taxon>Papilionoidea</taxon>
        <taxon>Nymphalidae</taxon>
        <taxon>Satyrinae</taxon>
        <taxon>Satyrini</taxon>
        <taxon>Parargina</taxon>
        <taxon>Pararge</taxon>
    </lineage>
</organism>
<feature type="non-terminal residue" evidence="2">
    <location>
        <position position="1"/>
    </location>
</feature>
<dbReference type="OrthoDB" id="10253954at2759"/>
<dbReference type="SUPFAM" id="SSF48726">
    <property type="entry name" value="Immunoglobulin"/>
    <property type="match status" value="1"/>
</dbReference>
<dbReference type="PROSITE" id="PS50835">
    <property type="entry name" value="IG_LIKE"/>
    <property type="match status" value="1"/>
</dbReference>
<protein>
    <submittedName>
        <fullName evidence="2">Jg19121 protein</fullName>
    </submittedName>
</protein>
<proteinExistence type="predicted"/>
<dbReference type="EMBL" id="CAKXAJ010018857">
    <property type="protein sequence ID" value="CAH2217953.1"/>
    <property type="molecule type" value="Genomic_DNA"/>
</dbReference>
<gene>
    <name evidence="2" type="primary">jg19121</name>
    <name evidence="2" type="ORF">PAEG_LOCUS5829</name>
</gene>
<evidence type="ECO:0000313" key="2">
    <source>
        <dbReference type="EMBL" id="CAH2217953.1"/>
    </source>
</evidence>
<reference evidence="2" key="1">
    <citation type="submission" date="2022-03" db="EMBL/GenBank/DDBJ databases">
        <authorList>
            <person name="Lindestad O."/>
        </authorList>
    </citation>
    <scope>NUCLEOTIDE SEQUENCE</scope>
</reference>
<name>A0A8S4QX18_9NEOP</name>
<evidence type="ECO:0000259" key="1">
    <source>
        <dbReference type="PROSITE" id="PS50835"/>
    </source>
</evidence>
<dbReference type="InterPro" id="IPR036179">
    <property type="entry name" value="Ig-like_dom_sf"/>
</dbReference>
<dbReference type="Gene3D" id="2.60.40.10">
    <property type="entry name" value="Immunoglobulins"/>
    <property type="match status" value="1"/>
</dbReference>
<sequence length="105" mass="11450">MLETPLYWSEVSGTTRVWVGLVPHQRLFETGAGSALWVNEADKAPPGFPSIAAPPTTMVVEVGHTATLPCQASGSPSPRIRWLWNSLPLDVASNPRYALLNDKMH</sequence>